<evidence type="ECO:0000256" key="1">
    <source>
        <dbReference type="ARBA" id="ARBA00022723"/>
    </source>
</evidence>
<sequence>MGGVFKDDLIINEVVAANVEEKEKRQTEKLIDNTSERNVLVGQVVGLVENSRLVVNLLEDRLVDPVQEKYSQKEPITTIGLDTELIATNGRATDIKELVNGCKEKRVEPKRSWATVVEDLVNSGQALSKIDQEVNSSETEPEIEHFDFPEDKKGKRVKKKEGKDYTKVICKAVLVVFDEIAGEAGKEGRSHSVPFAKDVLIQLVNDYQAEVKWYHDGSVPIFEEYMRVAMKASTFDVLLTISFIGMREVAGIQAFEWLQNDPKILKATNVILMNDIVSHKRLLEDAWMDVNEECIRLTAVPRDLLVRSLNLARVSYLFYKHGDGYTNLEYVKDDIRAMFVDPIPI</sequence>
<dbReference type="PANTHER" id="PTHR31225:SF93">
    <property type="entry name" value="ALPHA-HUMULENE_(-)-(E)-BETA-CARYOPHYLLENE SYNTHASE"/>
    <property type="match status" value="1"/>
</dbReference>
<dbReference type="InterPro" id="IPR008949">
    <property type="entry name" value="Isoprenoid_synthase_dom_sf"/>
</dbReference>
<evidence type="ECO:0000259" key="4">
    <source>
        <dbReference type="Pfam" id="PF03936"/>
    </source>
</evidence>
<evidence type="ECO:0000256" key="3">
    <source>
        <dbReference type="ARBA" id="ARBA00023239"/>
    </source>
</evidence>
<dbReference type="EMBL" id="JBBPBN010000013">
    <property type="protein sequence ID" value="KAK9026062.1"/>
    <property type="molecule type" value="Genomic_DNA"/>
</dbReference>
<evidence type="ECO:0000256" key="2">
    <source>
        <dbReference type="ARBA" id="ARBA00022842"/>
    </source>
</evidence>
<keyword evidence="2" id="KW-0460">Magnesium</keyword>
<dbReference type="Pfam" id="PF03936">
    <property type="entry name" value="Terpene_synth_C"/>
    <property type="match status" value="1"/>
</dbReference>
<protein>
    <recommendedName>
        <fullName evidence="4">Terpene synthase metal-binding domain-containing protein</fullName>
    </recommendedName>
</protein>
<dbReference type="Proteomes" id="UP001396334">
    <property type="component" value="Unassembled WGS sequence"/>
</dbReference>
<dbReference type="SUPFAM" id="SSF48576">
    <property type="entry name" value="Terpenoid synthases"/>
    <property type="match status" value="1"/>
</dbReference>
<comment type="caution">
    <text evidence="5">The sequence shown here is derived from an EMBL/GenBank/DDBJ whole genome shotgun (WGS) entry which is preliminary data.</text>
</comment>
<gene>
    <name evidence="5" type="ORF">V6N11_038910</name>
</gene>
<proteinExistence type="predicted"/>
<dbReference type="Gene3D" id="1.10.600.10">
    <property type="entry name" value="Farnesyl Diphosphate Synthase"/>
    <property type="match status" value="2"/>
</dbReference>
<reference evidence="5 6" key="1">
    <citation type="journal article" date="2024" name="G3 (Bethesda)">
        <title>Genome assembly of Hibiscus sabdariffa L. provides insights into metabolisms of medicinal natural products.</title>
        <authorList>
            <person name="Kim T."/>
        </authorList>
    </citation>
    <scope>NUCLEOTIDE SEQUENCE [LARGE SCALE GENOMIC DNA]</scope>
    <source>
        <strain evidence="5">TK-2024</strain>
        <tissue evidence="5">Old leaves</tissue>
    </source>
</reference>
<dbReference type="PANTHER" id="PTHR31225">
    <property type="entry name" value="OS04G0344100 PROTEIN-RELATED"/>
    <property type="match status" value="1"/>
</dbReference>
<evidence type="ECO:0000313" key="6">
    <source>
        <dbReference type="Proteomes" id="UP001396334"/>
    </source>
</evidence>
<dbReference type="InterPro" id="IPR005630">
    <property type="entry name" value="Terpene_synthase_metal-bd"/>
</dbReference>
<keyword evidence="3" id="KW-0456">Lyase</keyword>
<accession>A0ABR2SM79</accession>
<feature type="domain" description="Terpene synthase metal-binding" evidence="4">
    <location>
        <begin position="163"/>
        <end position="282"/>
    </location>
</feature>
<name>A0ABR2SM79_9ROSI</name>
<dbReference type="InterPro" id="IPR050148">
    <property type="entry name" value="Terpene_synthase-like"/>
</dbReference>
<keyword evidence="6" id="KW-1185">Reference proteome</keyword>
<keyword evidence="1" id="KW-0479">Metal-binding</keyword>
<evidence type="ECO:0000313" key="5">
    <source>
        <dbReference type="EMBL" id="KAK9026062.1"/>
    </source>
</evidence>
<organism evidence="5 6">
    <name type="scientific">Hibiscus sabdariffa</name>
    <name type="common">roselle</name>
    <dbReference type="NCBI Taxonomy" id="183260"/>
    <lineage>
        <taxon>Eukaryota</taxon>
        <taxon>Viridiplantae</taxon>
        <taxon>Streptophyta</taxon>
        <taxon>Embryophyta</taxon>
        <taxon>Tracheophyta</taxon>
        <taxon>Spermatophyta</taxon>
        <taxon>Magnoliopsida</taxon>
        <taxon>eudicotyledons</taxon>
        <taxon>Gunneridae</taxon>
        <taxon>Pentapetalae</taxon>
        <taxon>rosids</taxon>
        <taxon>malvids</taxon>
        <taxon>Malvales</taxon>
        <taxon>Malvaceae</taxon>
        <taxon>Malvoideae</taxon>
        <taxon>Hibiscus</taxon>
    </lineage>
</organism>